<accession>A0A369A1N0</accession>
<proteinExistence type="predicted"/>
<keyword evidence="1" id="KW-0472">Membrane</keyword>
<dbReference type="EMBL" id="QPJS01000003">
    <property type="protein sequence ID" value="RCX03200.1"/>
    <property type="molecule type" value="Genomic_DNA"/>
</dbReference>
<evidence type="ECO:0000313" key="2">
    <source>
        <dbReference type="EMBL" id="RCX03200.1"/>
    </source>
</evidence>
<gene>
    <name evidence="2" type="ORF">DES35_10381</name>
</gene>
<keyword evidence="3" id="KW-1185">Reference proteome</keyword>
<dbReference type="AlphaFoldDB" id="A0A369A1N0"/>
<keyword evidence="1" id="KW-1133">Transmembrane helix</keyword>
<reference evidence="2 3" key="1">
    <citation type="submission" date="2018-07" db="EMBL/GenBank/DDBJ databases">
        <title>Genomic Encyclopedia of Type Strains, Phase IV (KMG-IV): sequencing the most valuable type-strain genomes for metagenomic binning, comparative biology and taxonomic classification.</title>
        <authorList>
            <person name="Goeker M."/>
        </authorList>
    </citation>
    <scope>NUCLEOTIDE SEQUENCE [LARGE SCALE GENOMIC DNA]</scope>
    <source>
        <strain evidence="2 3">DSM 21410</strain>
    </source>
</reference>
<sequence>MEIAAFLVGLLLYGVGGVIVVLLIIYLILKRIRDLRNEDFEKRDY</sequence>
<dbReference type="Proteomes" id="UP000253517">
    <property type="component" value="Unassembled WGS sequence"/>
</dbReference>
<name>A0A369A1N0_9FLAO</name>
<organism evidence="2 3">
    <name type="scientific">Schleiferia thermophila</name>
    <dbReference type="NCBI Taxonomy" id="884107"/>
    <lineage>
        <taxon>Bacteria</taxon>
        <taxon>Pseudomonadati</taxon>
        <taxon>Bacteroidota</taxon>
        <taxon>Flavobacteriia</taxon>
        <taxon>Flavobacteriales</taxon>
        <taxon>Schleiferiaceae</taxon>
        <taxon>Schleiferia</taxon>
    </lineage>
</organism>
<evidence type="ECO:0000313" key="3">
    <source>
        <dbReference type="Proteomes" id="UP000253517"/>
    </source>
</evidence>
<evidence type="ECO:0000256" key="1">
    <source>
        <dbReference type="SAM" id="Phobius"/>
    </source>
</evidence>
<keyword evidence="1" id="KW-0812">Transmembrane</keyword>
<protein>
    <submittedName>
        <fullName evidence="2">Uncharacterized protein</fullName>
    </submittedName>
</protein>
<feature type="transmembrane region" description="Helical" evidence="1">
    <location>
        <begin position="6"/>
        <end position="29"/>
    </location>
</feature>
<comment type="caution">
    <text evidence="2">The sequence shown here is derived from an EMBL/GenBank/DDBJ whole genome shotgun (WGS) entry which is preliminary data.</text>
</comment>